<dbReference type="Proteomes" id="UP000270224">
    <property type="component" value="Unassembled WGS sequence"/>
</dbReference>
<evidence type="ECO:0000313" key="2">
    <source>
        <dbReference type="Proteomes" id="UP000270224"/>
    </source>
</evidence>
<comment type="caution">
    <text evidence="1">The sequence shown here is derived from an EMBL/GenBank/DDBJ whole genome shotgun (WGS) entry which is preliminary data.</text>
</comment>
<dbReference type="EMBL" id="RJUG01000003">
    <property type="protein sequence ID" value="ROI09345.1"/>
    <property type="molecule type" value="Genomic_DNA"/>
</dbReference>
<proteinExistence type="predicted"/>
<evidence type="ECO:0000313" key="1">
    <source>
        <dbReference type="EMBL" id="ROI09345.1"/>
    </source>
</evidence>
<organism evidence="1 2">
    <name type="scientific">Kaistella daneshvariae</name>
    <dbReference type="NCBI Taxonomy" id="2487074"/>
    <lineage>
        <taxon>Bacteria</taxon>
        <taxon>Pseudomonadati</taxon>
        <taxon>Bacteroidota</taxon>
        <taxon>Flavobacteriia</taxon>
        <taxon>Flavobacteriales</taxon>
        <taxon>Weeksellaceae</taxon>
        <taxon>Chryseobacterium group</taxon>
        <taxon>Kaistella</taxon>
    </lineage>
</organism>
<reference evidence="2" key="1">
    <citation type="submission" date="2018-11" db="EMBL/GenBank/DDBJ databases">
        <title>Proposal to divide the Flavobacteriaceae and reorganize its genera based on Amino Acid Identity values calculated from whole genome sequences.</title>
        <authorList>
            <person name="Nicholson A.C."/>
            <person name="Gulvik C.A."/>
            <person name="Whitney A.M."/>
            <person name="Humrighouse B.W."/>
            <person name="Bell M."/>
            <person name="Holmens B."/>
            <person name="Steigerwalt A."/>
            <person name="Villarma A."/>
            <person name="Sheth M."/>
            <person name="Batra D."/>
            <person name="Pryor J."/>
            <person name="Bernardet J.-F."/>
            <person name="Hugo C."/>
            <person name="Kampfer P."/>
            <person name="Newman J."/>
            <person name="Mcquiston J.R."/>
        </authorList>
    </citation>
    <scope>NUCLEOTIDE SEQUENCE [LARGE SCALE GENOMIC DNA]</scope>
    <source>
        <strain evidence="2">H3056</strain>
    </source>
</reference>
<accession>A0A3N0WWJ3</accession>
<dbReference type="AlphaFoldDB" id="A0A3N0WWJ3"/>
<protein>
    <submittedName>
        <fullName evidence="1">Uncharacterized protein</fullName>
    </submittedName>
</protein>
<name>A0A3N0WWJ3_9FLAO</name>
<sequence length="68" mass="7775">MVDVSDRQKQNKSLTTFPFSKTKINILLAANFLVENVLLLQSSPAFYKINKMLPLAADFFNGKRNDIR</sequence>
<gene>
    <name evidence="1" type="ORF">EGI11_08075</name>
</gene>